<dbReference type="OrthoDB" id="1683109at2"/>
<evidence type="ECO:0000256" key="1">
    <source>
        <dbReference type="SAM" id="Phobius"/>
    </source>
</evidence>
<evidence type="ECO:0000313" key="2">
    <source>
        <dbReference type="EMBL" id="PYI54864.1"/>
    </source>
</evidence>
<proteinExistence type="predicted"/>
<feature type="transmembrane region" description="Helical" evidence="1">
    <location>
        <begin position="62"/>
        <end position="83"/>
    </location>
</feature>
<keyword evidence="3" id="KW-1185">Reference proteome</keyword>
<sequence length="159" mass="17126">MGGGNDVYVLSAFEHSLYVDLALSELEELGVDRERMMAVPLEQSLGAQPLFDTLHRSDGISLFDGGAVLGTVFAVLGASFGFALRWGPIIWGLIGFFGGFLLGLGLDVLLNARRLPRKKAGKPAAEVVLLVRCIGSEFEQVRTILERNHALGVGKVDRS</sequence>
<dbReference type="AlphaFoldDB" id="A0A2V5K9Y4"/>
<feature type="transmembrane region" description="Helical" evidence="1">
    <location>
        <begin position="89"/>
        <end position="110"/>
    </location>
</feature>
<accession>A0A2V5K9Y4</accession>
<dbReference type="EMBL" id="QJVJ01000004">
    <property type="protein sequence ID" value="PYI54864.1"/>
    <property type="molecule type" value="Genomic_DNA"/>
</dbReference>
<keyword evidence="1" id="KW-1133">Transmembrane helix</keyword>
<comment type="caution">
    <text evidence="2">The sequence shown here is derived from an EMBL/GenBank/DDBJ whole genome shotgun (WGS) entry which is preliminary data.</text>
</comment>
<organism evidence="2 3">
    <name type="scientific">Paenibacillus flagellatus</name>
    <dbReference type="NCBI Taxonomy" id="2211139"/>
    <lineage>
        <taxon>Bacteria</taxon>
        <taxon>Bacillati</taxon>
        <taxon>Bacillota</taxon>
        <taxon>Bacilli</taxon>
        <taxon>Bacillales</taxon>
        <taxon>Paenibacillaceae</taxon>
        <taxon>Paenibacillus</taxon>
    </lineage>
</organism>
<evidence type="ECO:0008006" key="4">
    <source>
        <dbReference type="Google" id="ProtNLM"/>
    </source>
</evidence>
<gene>
    <name evidence="2" type="ORF">DLM86_09945</name>
</gene>
<dbReference type="Proteomes" id="UP000247476">
    <property type="component" value="Unassembled WGS sequence"/>
</dbReference>
<reference evidence="2 3" key="1">
    <citation type="submission" date="2018-05" db="EMBL/GenBank/DDBJ databases">
        <title>Paenibacillus flagellatus sp. nov., isolated from selenium mineral soil.</title>
        <authorList>
            <person name="Dai X."/>
        </authorList>
    </citation>
    <scope>NUCLEOTIDE SEQUENCE [LARGE SCALE GENOMIC DNA]</scope>
    <source>
        <strain evidence="2 3">DXL2</strain>
    </source>
</reference>
<keyword evidence="1" id="KW-0472">Membrane</keyword>
<evidence type="ECO:0000313" key="3">
    <source>
        <dbReference type="Proteomes" id="UP000247476"/>
    </source>
</evidence>
<protein>
    <recommendedName>
        <fullName evidence="4">DUF1269 domain-containing protein</fullName>
    </recommendedName>
</protein>
<keyword evidence="1" id="KW-0812">Transmembrane</keyword>
<name>A0A2V5K9Y4_9BACL</name>